<evidence type="ECO:0000256" key="2">
    <source>
        <dbReference type="ARBA" id="ARBA00022741"/>
    </source>
</evidence>
<dbReference type="InterPro" id="IPR045058">
    <property type="entry name" value="GIMA/IAN/Toc"/>
</dbReference>
<evidence type="ECO:0000256" key="4">
    <source>
        <dbReference type="SAM" id="Phobius"/>
    </source>
</evidence>
<accession>A0A8B6BX69</accession>
<sequence length="523" mass="59566">MGIFRNERRIVLVGKTGTGKSSTGNTILNQQMFQAELSVLAVTDRTSFGTRIRGTKKLVVIDTPGLLDTQRDEKDIKREIIKGIGISVPGPHAILYIMRVGDRFTNDERVSIKKFTDMFGEDIFDFVIVVFTKGNDLRGRCLSEYVRNFPRPFQELFRKFKNRMIAIDNEGTDSQKSQAVDDLLDMIEAMIDDRSYYSNDMFIKAERAFMERMEEIGQTEDVRKELRDGGRILRYLSIAAGVGGVVGSLITGAAMYAAPDITMEHSNDVRLVLVGKTGSGISSIGNVILNREFFESGASPLSVTMECKSGEIIRNDTEIIVVETPGLFNTELKDDTVKKEIAYCMDLLTVGPNAFLYIFRISRHSKEEEQTLQELEQVFGNFFCKYCIVLFVTDKPIKTKTIEEFVETLPDFYRDLVSKCNGRVLTYCENANNNELLVVQILKFQQVIAQQESPCYKKEMFPKSEKSLNRYASKPIHSILYWLNDPKMFLFTSVVMILLYESTNVLNMQYFLDFFTRGNSSDI</sequence>
<dbReference type="SUPFAM" id="SSF52540">
    <property type="entry name" value="P-loop containing nucleoside triphosphate hydrolases"/>
    <property type="match status" value="2"/>
</dbReference>
<feature type="transmembrane region" description="Helical" evidence="4">
    <location>
        <begin position="232"/>
        <end position="258"/>
    </location>
</feature>
<dbReference type="AlphaFoldDB" id="A0A8B6BX69"/>
<evidence type="ECO:0000313" key="7">
    <source>
        <dbReference type="Proteomes" id="UP000596742"/>
    </source>
</evidence>
<gene>
    <name evidence="6" type="ORF">MGAL_10B003707</name>
</gene>
<dbReference type="InterPro" id="IPR027417">
    <property type="entry name" value="P-loop_NTPase"/>
</dbReference>
<keyword evidence="4" id="KW-1133">Transmembrane helix</keyword>
<keyword evidence="3" id="KW-0342">GTP-binding</keyword>
<reference evidence="6" key="1">
    <citation type="submission" date="2018-11" db="EMBL/GenBank/DDBJ databases">
        <authorList>
            <person name="Alioto T."/>
            <person name="Alioto T."/>
        </authorList>
    </citation>
    <scope>NUCLEOTIDE SEQUENCE</scope>
</reference>
<evidence type="ECO:0000256" key="1">
    <source>
        <dbReference type="ARBA" id="ARBA00008535"/>
    </source>
</evidence>
<organism evidence="6 7">
    <name type="scientific">Mytilus galloprovincialis</name>
    <name type="common">Mediterranean mussel</name>
    <dbReference type="NCBI Taxonomy" id="29158"/>
    <lineage>
        <taxon>Eukaryota</taxon>
        <taxon>Metazoa</taxon>
        <taxon>Spiralia</taxon>
        <taxon>Lophotrochozoa</taxon>
        <taxon>Mollusca</taxon>
        <taxon>Bivalvia</taxon>
        <taxon>Autobranchia</taxon>
        <taxon>Pteriomorphia</taxon>
        <taxon>Mytilida</taxon>
        <taxon>Mytiloidea</taxon>
        <taxon>Mytilidae</taxon>
        <taxon>Mytilinae</taxon>
        <taxon>Mytilus</taxon>
    </lineage>
</organism>
<dbReference type="PANTHER" id="PTHR10903">
    <property type="entry name" value="GTPASE, IMAP FAMILY MEMBER-RELATED"/>
    <property type="match status" value="1"/>
</dbReference>
<keyword evidence="2" id="KW-0547">Nucleotide-binding</keyword>
<dbReference type="GO" id="GO:0005525">
    <property type="term" value="F:GTP binding"/>
    <property type="evidence" value="ECO:0007669"/>
    <property type="project" value="UniProtKB-KW"/>
</dbReference>
<proteinExistence type="inferred from homology"/>
<name>A0A8B6BX69_MYTGA</name>
<feature type="domain" description="AIG1-type G" evidence="5">
    <location>
        <begin position="5"/>
        <end position="206"/>
    </location>
</feature>
<feature type="domain" description="AIG1-type G" evidence="5">
    <location>
        <begin position="266"/>
        <end position="465"/>
    </location>
</feature>
<comment type="caution">
    <text evidence="6">The sequence shown here is derived from an EMBL/GenBank/DDBJ whole genome shotgun (WGS) entry which is preliminary data.</text>
</comment>
<dbReference type="Pfam" id="PF04548">
    <property type="entry name" value="AIG1"/>
    <property type="match status" value="2"/>
</dbReference>
<keyword evidence="7" id="KW-1185">Reference proteome</keyword>
<keyword evidence="4" id="KW-0812">Transmembrane</keyword>
<dbReference type="PROSITE" id="PS51720">
    <property type="entry name" value="G_AIG1"/>
    <property type="match status" value="2"/>
</dbReference>
<dbReference type="PANTHER" id="PTHR10903:SF184">
    <property type="entry name" value="GTP-BINDING PROTEIN A"/>
    <property type="match status" value="1"/>
</dbReference>
<dbReference type="InterPro" id="IPR006703">
    <property type="entry name" value="G_AIG1"/>
</dbReference>
<evidence type="ECO:0000259" key="5">
    <source>
        <dbReference type="PROSITE" id="PS51720"/>
    </source>
</evidence>
<keyword evidence="4" id="KW-0472">Membrane</keyword>
<dbReference type="EMBL" id="UYJE01000779">
    <property type="protein sequence ID" value="VDH96401.1"/>
    <property type="molecule type" value="Genomic_DNA"/>
</dbReference>
<dbReference type="OrthoDB" id="10061751at2759"/>
<dbReference type="Proteomes" id="UP000596742">
    <property type="component" value="Unassembled WGS sequence"/>
</dbReference>
<dbReference type="FunFam" id="3.40.50.300:FF:000366">
    <property type="entry name" value="GTPase, IMAP family member 2"/>
    <property type="match status" value="1"/>
</dbReference>
<protein>
    <recommendedName>
        <fullName evidence="5">AIG1-type G domain-containing protein</fullName>
    </recommendedName>
</protein>
<comment type="similarity">
    <text evidence="1">Belongs to the TRAFAC class TrmE-Era-EngA-EngB-Septin-like GTPase superfamily. AIG1/Toc34/Toc159-like paraseptin GTPase family. IAN subfamily.</text>
</comment>
<evidence type="ECO:0000256" key="3">
    <source>
        <dbReference type="ARBA" id="ARBA00023134"/>
    </source>
</evidence>
<evidence type="ECO:0000313" key="6">
    <source>
        <dbReference type="EMBL" id="VDH96401.1"/>
    </source>
</evidence>
<dbReference type="Gene3D" id="3.40.50.300">
    <property type="entry name" value="P-loop containing nucleotide triphosphate hydrolases"/>
    <property type="match status" value="2"/>
</dbReference>